<proteinExistence type="predicted"/>
<sequence length="430" mass="49452">MGIFDAIAGNTSGWISLIANSSDPVPRKDTRGLPFAVSETEDNATIVNALVVEFQQCQRRFYKEEQAGYNQRILDWLSQQPVPCKTMAWTNGYLRRQTKRLLQTKTLAGEEAQLSKSLILAPRTLQYPLFRRRHRKVLTKLREQQTEFLFFFFFFPLFFGIPYKESELSKFDVRTDSTSSWEVVQKGQDLYYRSWKIRGPFTEAPRSGPEVLEQSACEPADSEDDVYAGFPPAFGAARRWSASLRLCDEQISREIRDAIEGNTSGWISLIANSSDPVPRKDTRDRPFVSGDMEEMAFVSELLFRDQFPRDSWKHRDNATIVNALVVEFQQCQRRFYKEEQAGYNQRILDWLSQQPATTGLNFTVTTDISLVWTDIPSREKVQSVCVELRSFGQGFRGQDSSSVWFPIQHGRKILRDHRLSEAEGADSLAN</sequence>
<comment type="caution">
    <text evidence="1">The sequence shown here is derived from an EMBL/GenBank/DDBJ whole genome shotgun (WGS) entry which is preliminary data.</text>
</comment>
<name>A0A1Q9CUQ7_SYMMI</name>
<dbReference type="AlphaFoldDB" id="A0A1Q9CUQ7"/>
<dbReference type="EMBL" id="LSRX01000905">
    <property type="protein sequence ID" value="OLP86654.1"/>
    <property type="molecule type" value="Genomic_DNA"/>
</dbReference>
<dbReference type="OrthoDB" id="416970at2759"/>
<organism evidence="1 2">
    <name type="scientific">Symbiodinium microadriaticum</name>
    <name type="common">Dinoflagellate</name>
    <name type="synonym">Zooxanthella microadriatica</name>
    <dbReference type="NCBI Taxonomy" id="2951"/>
    <lineage>
        <taxon>Eukaryota</taxon>
        <taxon>Sar</taxon>
        <taxon>Alveolata</taxon>
        <taxon>Dinophyceae</taxon>
        <taxon>Suessiales</taxon>
        <taxon>Symbiodiniaceae</taxon>
        <taxon>Symbiodinium</taxon>
    </lineage>
</organism>
<gene>
    <name evidence="1" type="ORF">AK812_SmicGene32205</name>
</gene>
<reference evidence="1 2" key="1">
    <citation type="submission" date="2016-02" db="EMBL/GenBank/DDBJ databases">
        <title>Genome analysis of coral dinoflagellate symbionts highlights evolutionary adaptations to a symbiotic lifestyle.</title>
        <authorList>
            <person name="Aranda M."/>
            <person name="Li Y."/>
            <person name="Liew Y.J."/>
            <person name="Baumgarten S."/>
            <person name="Simakov O."/>
            <person name="Wilson M."/>
            <person name="Piel J."/>
            <person name="Ashoor H."/>
            <person name="Bougouffa S."/>
            <person name="Bajic V.B."/>
            <person name="Ryu T."/>
            <person name="Ravasi T."/>
            <person name="Bayer T."/>
            <person name="Micklem G."/>
            <person name="Kim H."/>
            <person name="Bhak J."/>
            <person name="Lajeunesse T.C."/>
            <person name="Voolstra C.R."/>
        </authorList>
    </citation>
    <scope>NUCLEOTIDE SEQUENCE [LARGE SCALE GENOMIC DNA]</scope>
    <source>
        <strain evidence="1 2">CCMP2467</strain>
    </source>
</reference>
<dbReference type="Proteomes" id="UP000186817">
    <property type="component" value="Unassembled WGS sequence"/>
</dbReference>
<protein>
    <submittedName>
        <fullName evidence="1">Uncharacterized protein</fullName>
    </submittedName>
</protein>
<evidence type="ECO:0000313" key="2">
    <source>
        <dbReference type="Proteomes" id="UP000186817"/>
    </source>
</evidence>
<keyword evidence="2" id="KW-1185">Reference proteome</keyword>
<accession>A0A1Q9CUQ7</accession>
<evidence type="ECO:0000313" key="1">
    <source>
        <dbReference type="EMBL" id="OLP86654.1"/>
    </source>
</evidence>